<dbReference type="GO" id="GO:0032259">
    <property type="term" value="P:methylation"/>
    <property type="evidence" value="ECO:0007669"/>
    <property type="project" value="UniProtKB-KW"/>
</dbReference>
<keyword evidence="6 10" id="KW-0808">Transferase</keyword>
<evidence type="ECO:0000256" key="7">
    <source>
        <dbReference type="ARBA" id="ARBA00022691"/>
    </source>
</evidence>
<keyword evidence="7" id="KW-0949">S-adenosyl-L-methionine</keyword>
<evidence type="ECO:0000256" key="3">
    <source>
        <dbReference type="ARBA" id="ARBA00012533"/>
    </source>
</evidence>
<comment type="subcellular location">
    <subcellularLocation>
        <location evidence="2">Cytoplasm</location>
    </subcellularLocation>
    <subcellularLocation>
        <location evidence="1">Nucleus</location>
    </subcellularLocation>
</comment>
<dbReference type="EMBL" id="MNBE01000719">
    <property type="protein sequence ID" value="OKO94351.1"/>
    <property type="molecule type" value="Genomic_DNA"/>
</dbReference>
<evidence type="ECO:0000256" key="5">
    <source>
        <dbReference type="ARBA" id="ARBA00022603"/>
    </source>
</evidence>
<dbReference type="GO" id="GO:0005634">
    <property type="term" value="C:nucleus"/>
    <property type="evidence" value="ECO:0007669"/>
    <property type="project" value="UniProtKB-SubCell"/>
</dbReference>
<dbReference type="Gene3D" id="3.40.50.150">
    <property type="entry name" value="Vaccinia Virus protein VP39"/>
    <property type="match status" value="1"/>
</dbReference>
<dbReference type="InterPro" id="IPR029063">
    <property type="entry name" value="SAM-dependent_MTases_sf"/>
</dbReference>
<comment type="similarity">
    <text evidence="9">Belongs to the methyltransferase superfamily. METTL18 family.</text>
</comment>
<keyword evidence="4" id="KW-0963">Cytoplasm</keyword>
<keyword evidence="11" id="KW-1185">Reference proteome</keyword>
<evidence type="ECO:0000313" key="11">
    <source>
        <dbReference type="Proteomes" id="UP000186955"/>
    </source>
</evidence>
<dbReference type="InterPro" id="IPR019410">
    <property type="entry name" value="Methyltransf_16"/>
</dbReference>
<evidence type="ECO:0000256" key="9">
    <source>
        <dbReference type="ARBA" id="ARBA00038126"/>
    </source>
</evidence>
<proteinExistence type="inferred from homology"/>
<evidence type="ECO:0000256" key="2">
    <source>
        <dbReference type="ARBA" id="ARBA00004496"/>
    </source>
</evidence>
<keyword evidence="8" id="KW-0539">Nucleus</keyword>
<protein>
    <recommendedName>
        <fullName evidence="3">protein-histidine N-methyltransferase</fullName>
        <ecNumber evidence="3">2.1.1.85</ecNumber>
    </recommendedName>
</protein>
<dbReference type="STRING" id="1316194.A0A1Q5T283"/>
<gene>
    <name evidence="10" type="ORF">PENSUB_11618</name>
</gene>
<dbReference type="PANTHER" id="PTHR14614">
    <property type="entry name" value="HEPATOCELLULAR CARCINOMA-ASSOCIATED ANTIGEN"/>
    <property type="match status" value="1"/>
</dbReference>
<evidence type="ECO:0000256" key="1">
    <source>
        <dbReference type="ARBA" id="ARBA00004123"/>
    </source>
</evidence>
<dbReference type="GO" id="GO:0005737">
    <property type="term" value="C:cytoplasm"/>
    <property type="evidence" value="ECO:0007669"/>
    <property type="project" value="UniProtKB-SubCell"/>
</dbReference>
<accession>A0A1Q5T283</accession>
<name>A0A1Q5T283_9EURO</name>
<evidence type="ECO:0000256" key="8">
    <source>
        <dbReference type="ARBA" id="ARBA00023242"/>
    </source>
</evidence>
<dbReference type="GO" id="GO:0018064">
    <property type="term" value="F:protein-L-histidine N-tele-methyltransferase activity"/>
    <property type="evidence" value="ECO:0007669"/>
    <property type="project" value="UniProtKB-EC"/>
</dbReference>
<keyword evidence="5 10" id="KW-0489">Methyltransferase</keyword>
<organism evidence="10 11">
    <name type="scientific">Penicillium subrubescens</name>
    <dbReference type="NCBI Taxonomy" id="1316194"/>
    <lineage>
        <taxon>Eukaryota</taxon>
        <taxon>Fungi</taxon>
        <taxon>Dikarya</taxon>
        <taxon>Ascomycota</taxon>
        <taxon>Pezizomycotina</taxon>
        <taxon>Eurotiomycetes</taxon>
        <taxon>Eurotiomycetidae</taxon>
        <taxon>Eurotiales</taxon>
        <taxon>Aspergillaceae</taxon>
        <taxon>Penicillium</taxon>
    </lineage>
</organism>
<dbReference type="EC" id="2.1.1.85" evidence="3"/>
<dbReference type="OrthoDB" id="1723750at2759"/>
<evidence type="ECO:0000313" key="10">
    <source>
        <dbReference type="EMBL" id="OKO94351.1"/>
    </source>
</evidence>
<dbReference type="PANTHER" id="PTHR14614:SF39">
    <property type="entry name" value="HISTIDINE PROTEIN METHYLTRANSFERASE 1 HOMOLOG"/>
    <property type="match status" value="1"/>
</dbReference>
<evidence type="ECO:0000256" key="6">
    <source>
        <dbReference type="ARBA" id="ARBA00022679"/>
    </source>
</evidence>
<sequence>MAFSFGFSGDDIDMDDSDINNGVLDVLPPKHSANSLPELVKPSKHDINDWLSIFPSQIFYNCLAISGTPIVIARREIFDIRTQLMAEDNENYDNAELIAGLEEGDLKPNFYEGGFKTWECALDLAKLAAGDRTIVGSLDDSQTDVHVIELGAGTAVPSMTLFAHILSQTETVEGAATRRNARFTFADYNDAVLRLVTLPNLLLTWHNSRPQTAVEPAVSQEAPRAEQDEELDITPELVDEFRQDLARRGISIDFISGGWSPEFVDLVFSNPSSENCKTLVLASETIYSPGTLTAFSETLLALLRRSSTPASKTRALVAAKKVYFGVGGGVDEFLAVLKSVCGDELQVQEKLDVQSEGVGRVVLEVTSSANGI</sequence>
<dbReference type="AlphaFoldDB" id="A0A1Q5T283"/>
<evidence type="ECO:0000256" key="4">
    <source>
        <dbReference type="ARBA" id="ARBA00022490"/>
    </source>
</evidence>
<dbReference type="Proteomes" id="UP000186955">
    <property type="component" value="Unassembled WGS sequence"/>
</dbReference>
<comment type="caution">
    <text evidence="10">The sequence shown here is derived from an EMBL/GenBank/DDBJ whole genome shotgun (WGS) entry which is preliminary data.</text>
</comment>
<reference evidence="10 11" key="1">
    <citation type="submission" date="2016-10" db="EMBL/GenBank/DDBJ databases">
        <title>Genome sequence of the ascomycete fungus Penicillium subrubescens.</title>
        <authorList>
            <person name="De Vries R.P."/>
            <person name="Peng M."/>
            <person name="Dilokpimol A."/>
            <person name="Hilden K."/>
            <person name="Makela M.R."/>
            <person name="Grigoriev I."/>
            <person name="Riley R."/>
            <person name="Granchi Z."/>
        </authorList>
    </citation>
    <scope>NUCLEOTIDE SEQUENCE [LARGE SCALE GENOMIC DNA]</scope>
    <source>
        <strain evidence="10 11">CBS 132785</strain>
    </source>
</reference>